<accession>A0AAD6MSU1</accession>
<evidence type="ECO:0000313" key="2">
    <source>
        <dbReference type="EMBL" id="KAJ5710271.1"/>
    </source>
</evidence>
<dbReference type="Proteomes" id="UP001215712">
    <property type="component" value="Unassembled WGS sequence"/>
</dbReference>
<reference evidence="2" key="1">
    <citation type="journal article" date="2023" name="IMA Fungus">
        <title>Comparative genomic study of the Penicillium genus elucidates a diverse pangenome and 15 lateral gene transfer events.</title>
        <authorList>
            <person name="Petersen C."/>
            <person name="Sorensen T."/>
            <person name="Nielsen M.R."/>
            <person name="Sondergaard T.E."/>
            <person name="Sorensen J.L."/>
            <person name="Fitzpatrick D.A."/>
            <person name="Frisvad J.C."/>
            <person name="Nielsen K.L."/>
        </authorList>
    </citation>
    <scope>NUCLEOTIDE SEQUENCE</scope>
    <source>
        <strain evidence="2">IBT 17514</strain>
    </source>
</reference>
<name>A0AAD6MSU1_9EURO</name>
<proteinExistence type="predicted"/>
<evidence type="ECO:0000313" key="3">
    <source>
        <dbReference type="Proteomes" id="UP001215712"/>
    </source>
</evidence>
<gene>
    <name evidence="2" type="ORF">N7493_009381</name>
</gene>
<dbReference type="EMBL" id="JAQJAN010000015">
    <property type="protein sequence ID" value="KAJ5710271.1"/>
    <property type="molecule type" value="Genomic_DNA"/>
</dbReference>
<feature type="region of interest" description="Disordered" evidence="1">
    <location>
        <begin position="56"/>
        <end position="80"/>
    </location>
</feature>
<feature type="region of interest" description="Disordered" evidence="1">
    <location>
        <begin position="238"/>
        <end position="269"/>
    </location>
</feature>
<protein>
    <submittedName>
        <fullName evidence="2">Uncharacterized protein</fullName>
    </submittedName>
</protein>
<comment type="caution">
    <text evidence="2">The sequence shown here is derived from an EMBL/GenBank/DDBJ whole genome shotgun (WGS) entry which is preliminary data.</text>
</comment>
<keyword evidence="3" id="KW-1185">Reference proteome</keyword>
<evidence type="ECO:0000256" key="1">
    <source>
        <dbReference type="SAM" id="MobiDB-lite"/>
    </source>
</evidence>
<sequence>MDKFPLQGGVEAPGAPPGRGHAPRSVAWGARRPPTTRLALTWVIALGGDIYRVGARQGATPPSTPVHEVDSGQGSSGPETDIHIYVQSRPLSLPPPRAPSRARLPANRTILHASHRGLGAPWVPLGPTHGGAWPRRPAPSSLIPSSPRRLPSVHLLLPTGECSGPTETGAPSPPSPFPYARRTPWSPLPIGTHAHDEIPLAHRASRRAVGVPCHAMPCWMDGSAAQVHAASPAARLPSDCHFAAPPRDLDASPPRPPGEGSPPRAVAPVMPCHAIPSTASTVEDHSHADSPTLTGLESCAQAFRGPNSILRGHTNAHKVGHHPASQPSPPLPPSLSTGENRGGPCHLGAQARPPPPPPPPAKSSAPLQCCQLAKGRAH</sequence>
<organism evidence="2 3">
    <name type="scientific">Penicillium malachiteum</name>
    <dbReference type="NCBI Taxonomy" id="1324776"/>
    <lineage>
        <taxon>Eukaryota</taxon>
        <taxon>Fungi</taxon>
        <taxon>Dikarya</taxon>
        <taxon>Ascomycota</taxon>
        <taxon>Pezizomycotina</taxon>
        <taxon>Eurotiomycetes</taxon>
        <taxon>Eurotiomycetidae</taxon>
        <taxon>Eurotiales</taxon>
        <taxon>Aspergillaceae</taxon>
        <taxon>Penicillium</taxon>
    </lineage>
</organism>
<feature type="compositionally biased region" description="Pro residues" evidence="1">
    <location>
        <begin position="352"/>
        <end position="361"/>
    </location>
</feature>
<feature type="region of interest" description="Disordered" evidence="1">
    <location>
        <begin position="1"/>
        <end position="30"/>
    </location>
</feature>
<reference evidence="2" key="2">
    <citation type="submission" date="2023-01" db="EMBL/GenBank/DDBJ databases">
        <authorList>
            <person name="Petersen C."/>
        </authorList>
    </citation>
    <scope>NUCLEOTIDE SEQUENCE</scope>
    <source>
        <strain evidence="2">IBT 17514</strain>
    </source>
</reference>
<feature type="region of interest" description="Disordered" evidence="1">
    <location>
        <begin position="307"/>
        <end position="378"/>
    </location>
</feature>
<dbReference type="AlphaFoldDB" id="A0AAD6MSU1"/>